<organism evidence="10 11">
    <name type="scientific">Rudaeicoccus suwonensis</name>
    <dbReference type="NCBI Taxonomy" id="657409"/>
    <lineage>
        <taxon>Bacteria</taxon>
        <taxon>Bacillati</taxon>
        <taxon>Actinomycetota</taxon>
        <taxon>Actinomycetes</taxon>
        <taxon>Micrococcales</taxon>
        <taxon>Dermacoccaceae</taxon>
        <taxon>Rudaeicoccus</taxon>
    </lineage>
</organism>
<reference evidence="10 11" key="1">
    <citation type="submission" date="2019-06" db="EMBL/GenBank/DDBJ databases">
        <title>Sequencing the genomes of 1000 actinobacteria strains.</title>
        <authorList>
            <person name="Klenk H.-P."/>
        </authorList>
    </citation>
    <scope>NUCLEOTIDE SEQUENCE [LARGE SCALE GENOMIC DNA]</scope>
    <source>
        <strain evidence="10 11">DSM 19560</strain>
    </source>
</reference>
<evidence type="ECO:0000256" key="1">
    <source>
        <dbReference type="ARBA" id="ARBA00009451"/>
    </source>
</evidence>
<evidence type="ECO:0000256" key="5">
    <source>
        <dbReference type="ARBA" id="ARBA00035480"/>
    </source>
</evidence>
<dbReference type="Pfam" id="PF01883">
    <property type="entry name" value="FeS_assembly_P"/>
    <property type="match status" value="1"/>
</dbReference>
<keyword evidence="7" id="KW-0694">RNA-binding</keyword>
<dbReference type="Pfam" id="PF00237">
    <property type="entry name" value="Ribosomal_L22"/>
    <property type="match status" value="1"/>
</dbReference>
<evidence type="ECO:0000256" key="3">
    <source>
        <dbReference type="ARBA" id="ARBA00023274"/>
    </source>
</evidence>
<protein>
    <recommendedName>
        <fullName evidence="5">50S ribosomal protein L22</fullName>
    </recommendedName>
</protein>
<dbReference type="Proteomes" id="UP000318297">
    <property type="component" value="Unassembled WGS sequence"/>
</dbReference>
<dbReference type="GO" id="GO:0003735">
    <property type="term" value="F:structural constituent of ribosome"/>
    <property type="evidence" value="ECO:0007669"/>
    <property type="project" value="InterPro"/>
</dbReference>
<dbReference type="EMBL" id="VIVQ01000002">
    <property type="protein sequence ID" value="TWE09985.1"/>
    <property type="molecule type" value="Genomic_DNA"/>
</dbReference>
<dbReference type="RefSeq" id="WP_145228727.1">
    <property type="nucleotide sequence ID" value="NZ_VIVQ01000002.1"/>
</dbReference>
<dbReference type="InterPro" id="IPR001063">
    <property type="entry name" value="Ribosomal_uL22"/>
</dbReference>
<feature type="domain" description="MIP18 family-like" evidence="9">
    <location>
        <begin position="148"/>
        <end position="208"/>
    </location>
</feature>
<dbReference type="OrthoDB" id="9805360at2"/>
<keyword evidence="3 6" id="KW-0687">Ribonucleoprotein</keyword>
<comment type="caution">
    <text evidence="10">The sequence shown here is derived from an EMBL/GenBank/DDBJ whole genome shotgun (WGS) entry which is preliminary data.</text>
</comment>
<dbReference type="PANTHER" id="PTHR42831:SF1">
    <property type="entry name" value="FE-S PROTEIN MATURATION AUXILIARY FACTOR YITW"/>
    <property type="match status" value="1"/>
</dbReference>
<dbReference type="InterPro" id="IPR002744">
    <property type="entry name" value="MIP18-like"/>
</dbReference>
<dbReference type="Gene3D" id="3.30.300.130">
    <property type="entry name" value="Fe-S cluster assembly (FSCA)"/>
    <property type="match status" value="1"/>
</dbReference>
<accession>A0A561E2Z1</accession>
<comment type="function">
    <text evidence="4">This protein binds specifically to 23S rRNA; its binding is stimulated by other ribosomal proteins, e.g. L4, L17, and L20. It is important during the early stages of 50S assembly. It makes multiple contacts with different domains of the 23S rRNA in the assembled 50S subunit and ribosome.</text>
</comment>
<keyword evidence="11" id="KW-1185">Reference proteome</keyword>
<sequence>MTISLAEATEIRARESQLRIVAADASAAISLVRGMGAVQARNLLRFGPGRTYEQVARLLDKALAKSGTCGHGGDTLVVAGGTATAVDDIVRIRRKAHGVADWISSPASDVTITLRPQGLVATDEQQRADSAPSEPAPTRHAENPAELRVRDALYDVIDPDLGVNVVDLGFVREITLDEAGEVTIVMTLTSAACPLTEVMERNISAVLSDQVRAFRLQWEWLPSWKPSDISADGREQLQAIGFSHF</sequence>
<evidence type="ECO:0000256" key="7">
    <source>
        <dbReference type="RuleBase" id="RU004006"/>
    </source>
</evidence>
<keyword evidence="2 6" id="KW-0689">Ribosomal protein</keyword>
<evidence type="ECO:0000313" key="11">
    <source>
        <dbReference type="Proteomes" id="UP000318297"/>
    </source>
</evidence>
<dbReference type="InterPro" id="IPR052339">
    <property type="entry name" value="Fe-S_Maturation_MIP18"/>
</dbReference>
<comment type="similarity">
    <text evidence="1 6">Belongs to the universal ribosomal protein uL22 family.</text>
</comment>
<dbReference type="InterPro" id="IPR034904">
    <property type="entry name" value="FSCA_dom_sf"/>
</dbReference>
<feature type="region of interest" description="Disordered" evidence="8">
    <location>
        <begin position="122"/>
        <end position="144"/>
    </location>
</feature>
<keyword evidence="7" id="KW-0699">rRNA-binding</keyword>
<evidence type="ECO:0000256" key="4">
    <source>
        <dbReference type="ARBA" id="ARBA00025084"/>
    </source>
</evidence>
<gene>
    <name evidence="10" type="ORF">BKA23_2331</name>
</gene>
<dbReference type="GO" id="GO:1990904">
    <property type="term" value="C:ribonucleoprotein complex"/>
    <property type="evidence" value="ECO:0007669"/>
    <property type="project" value="UniProtKB-KW"/>
</dbReference>
<name>A0A561E2Z1_9MICO</name>
<dbReference type="PANTHER" id="PTHR42831">
    <property type="entry name" value="FE-S PROTEIN MATURATION AUXILIARY FACTOR YITW"/>
    <property type="match status" value="1"/>
</dbReference>
<evidence type="ECO:0000256" key="2">
    <source>
        <dbReference type="ARBA" id="ARBA00022980"/>
    </source>
</evidence>
<dbReference type="InterPro" id="IPR036394">
    <property type="entry name" value="Ribosomal_uL22_sf"/>
</dbReference>
<evidence type="ECO:0000256" key="6">
    <source>
        <dbReference type="RuleBase" id="RU004005"/>
    </source>
</evidence>
<dbReference type="GO" id="GO:0005840">
    <property type="term" value="C:ribosome"/>
    <property type="evidence" value="ECO:0007669"/>
    <property type="project" value="UniProtKB-KW"/>
</dbReference>
<dbReference type="AlphaFoldDB" id="A0A561E2Z1"/>
<evidence type="ECO:0000259" key="9">
    <source>
        <dbReference type="Pfam" id="PF01883"/>
    </source>
</evidence>
<dbReference type="GO" id="GO:0019843">
    <property type="term" value="F:rRNA binding"/>
    <property type="evidence" value="ECO:0007669"/>
    <property type="project" value="UniProtKB-KW"/>
</dbReference>
<dbReference type="Gene3D" id="3.90.470.10">
    <property type="entry name" value="Ribosomal protein L22/L17"/>
    <property type="match status" value="1"/>
</dbReference>
<comment type="subunit">
    <text evidence="7">Part of the 50S ribosomal subunit.</text>
</comment>
<dbReference type="SUPFAM" id="SSF117916">
    <property type="entry name" value="Fe-S cluster assembly (FSCA) domain-like"/>
    <property type="match status" value="1"/>
</dbReference>
<dbReference type="SUPFAM" id="SSF54843">
    <property type="entry name" value="Ribosomal protein L22"/>
    <property type="match status" value="1"/>
</dbReference>
<evidence type="ECO:0000256" key="8">
    <source>
        <dbReference type="SAM" id="MobiDB-lite"/>
    </source>
</evidence>
<evidence type="ECO:0000313" key="10">
    <source>
        <dbReference type="EMBL" id="TWE09985.1"/>
    </source>
</evidence>
<proteinExistence type="inferred from homology"/>
<dbReference type="GO" id="GO:0006412">
    <property type="term" value="P:translation"/>
    <property type="evidence" value="ECO:0007669"/>
    <property type="project" value="InterPro"/>
</dbReference>